<dbReference type="Proteomes" id="UP000325787">
    <property type="component" value="Chromosome"/>
</dbReference>
<dbReference type="RefSeq" id="WP_033429505.1">
    <property type="nucleotide sequence ID" value="NZ_CP034550.1"/>
</dbReference>
<dbReference type="KEGG" id="ssyi:EKG83_22540"/>
<evidence type="ECO:0000313" key="1">
    <source>
        <dbReference type="EMBL" id="QFZ19834.1"/>
    </source>
</evidence>
<organism evidence="1 2">
    <name type="scientific">Saccharothrix syringae</name>
    <name type="common">Nocardiopsis syringae</name>
    <dbReference type="NCBI Taxonomy" id="103733"/>
    <lineage>
        <taxon>Bacteria</taxon>
        <taxon>Bacillati</taxon>
        <taxon>Actinomycetota</taxon>
        <taxon>Actinomycetes</taxon>
        <taxon>Pseudonocardiales</taxon>
        <taxon>Pseudonocardiaceae</taxon>
        <taxon>Saccharothrix</taxon>
    </lineage>
</organism>
<protein>
    <submittedName>
        <fullName evidence="1">Uncharacterized protein</fullName>
    </submittedName>
</protein>
<proteinExistence type="predicted"/>
<dbReference type="AlphaFoldDB" id="A0A5Q0H1U9"/>
<keyword evidence="2" id="KW-1185">Reference proteome</keyword>
<sequence>MSGNDPHIHANVKLDDDAHARNAIASTFGLAGDLPGVVTTGCGLRVPRAMTSPLPERVTCLPCRDHARELHLRRAEQVERLSTAPGSAVAPTEARAVAAWHRGQAERFSGTDG</sequence>
<name>A0A5Q0H1U9_SACSY</name>
<reference evidence="2" key="1">
    <citation type="journal article" date="2021" name="Curr. Microbiol.">
        <title>Complete genome of nocamycin-producing strain Saccharothrix syringae NRRL B-16468 reveals the biosynthetic potential for secondary metabolites.</title>
        <authorList>
            <person name="Mo X."/>
            <person name="Yang S."/>
        </authorList>
    </citation>
    <scope>NUCLEOTIDE SEQUENCE [LARGE SCALE GENOMIC DNA]</scope>
    <source>
        <strain evidence="2">ATCC 51364 / DSM 43886 / JCM 6844 / KCTC 9398 / NBRC 14523 / NRRL B-16468 / INA 2240</strain>
    </source>
</reference>
<gene>
    <name evidence="1" type="ORF">EKG83_22540</name>
</gene>
<dbReference type="EMBL" id="CP034550">
    <property type="protein sequence ID" value="QFZ19834.1"/>
    <property type="molecule type" value="Genomic_DNA"/>
</dbReference>
<evidence type="ECO:0000313" key="2">
    <source>
        <dbReference type="Proteomes" id="UP000325787"/>
    </source>
</evidence>
<accession>A0A5Q0H1U9</accession>
<dbReference type="OrthoDB" id="3626727at2"/>